<dbReference type="InterPro" id="IPR024447">
    <property type="entry name" value="YXWGXW_rpt"/>
</dbReference>
<sequence>MSPRNWLWMVALLSAPMVQAQTTPVPADDSEYSDDDDRDSNERYGDEEDSDEEMTPSAPQPPPALPTERPTRRPFGGAVWASGHWYWDGGEWRFNAGTWLAPMEGYQFVNGYWEEDRGSWYWVSGGWARLGTTEVEIPIAVSAEALSTQQAPPAPRQEMRPAAPSANLVWEPGYWYWSGREWDWVDGTWAAPPRADLAYVSPRWVQRGLSWHFVGGGWAPRGSVNITIPVFRHAHVSVGWGHPNYFAHTWYRAPAVRYYYHRPWRTHGHYYRHDRVWRSPRYHDYYRRHDASPGYGNHRDDRWRNRDNGGWRNRDNGGGWRSRPSERHERWRAPGHRSGGTHGATPVGNHGHGRGGRGRGDRHH</sequence>
<keyword evidence="4" id="KW-1185">Reference proteome</keyword>
<feature type="compositionally biased region" description="Basic and acidic residues" evidence="1">
    <location>
        <begin position="296"/>
        <end position="315"/>
    </location>
</feature>
<protein>
    <recommendedName>
        <fullName evidence="5">Lipoprotein</fullName>
    </recommendedName>
</protein>
<reference evidence="3 4" key="1">
    <citation type="journal article" date="2013" name="Genome Announc.">
        <title>Complete genome sequence of Myxococcus stipitatus strain DSM 14675, a fruiting myxobacterium.</title>
        <authorList>
            <person name="Huntley S."/>
            <person name="Kneip S."/>
            <person name="Treuner-Lange A."/>
            <person name="Sogaard-Andersen L."/>
        </authorList>
    </citation>
    <scope>NUCLEOTIDE SEQUENCE [LARGE SCALE GENOMIC DNA]</scope>
    <source>
        <strain evidence="4">DSM 14675 / JCM 12634 / Mx s8</strain>
    </source>
</reference>
<dbReference type="AlphaFoldDB" id="L7U194"/>
<dbReference type="STRING" id="1278073.MYSTI_01213"/>
<organism evidence="3 4">
    <name type="scientific">Myxococcus stipitatus (strain DSM 14675 / JCM 12634 / Mx s8)</name>
    <dbReference type="NCBI Taxonomy" id="1278073"/>
    <lineage>
        <taxon>Bacteria</taxon>
        <taxon>Pseudomonadati</taxon>
        <taxon>Myxococcota</taxon>
        <taxon>Myxococcia</taxon>
        <taxon>Myxococcales</taxon>
        <taxon>Cystobacterineae</taxon>
        <taxon>Myxococcaceae</taxon>
        <taxon>Myxococcus</taxon>
    </lineage>
</organism>
<dbReference type="OrthoDB" id="7632532at2"/>
<evidence type="ECO:0000256" key="2">
    <source>
        <dbReference type="SAM" id="SignalP"/>
    </source>
</evidence>
<feature type="signal peptide" evidence="2">
    <location>
        <begin position="1"/>
        <end position="20"/>
    </location>
</feature>
<feature type="chain" id="PRO_5003983346" description="Lipoprotein" evidence="2">
    <location>
        <begin position="21"/>
        <end position="364"/>
    </location>
</feature>
<accession>L7U194</accession>
<evidence type="ECO:0000313" key="4">
    <source>
        <dbReference type="Proteomes" id="UP000011131"/>
    </source>
</evidence>
<dbReference type="HOGENOM" id="CLU_050501_0_0_7"/>
<dbReference type="KEGG" id="msd:MYSTI_01213"/>
<evidence type="ECO:0000313" key="3">
    <source>
        <dbReference type="EMBL" id="AGC42561.1"/>
    </source>
</evidence>
<proteinExistence type="predicted"/>
<feature type="region of interest" description="Disordered" evidence="1">
    <location>
        <begin position="296"/>
        <end position="364"/>
    </location>
</feature>
<evidence type="ECO:0000256" key="1">
    <source>
        <dbReference type="SAM" id="MobiDB-lite"/>
    </source>
</evidence>
<dbReference type="PATRIC" id="fig|1278073.3.peg.1267"/>
<feature type="compositionally biased region" description="Basic and acidic residues" evidence="1">
    <location>
        <begin position="323"/>
        <end position="332"/>
    </location>
</feature>
<feature type="region of interest" description="Disordered" evidence="1">
    <location>
        <begin position="18"/>
        <end position="73"/>
    </location>
</feature>
<feature type="compositionally biased region" description="Basic residues" evidence="1">
    <location>
        <begin position="351"/>
        <end position="364"/>
    </location>
</feature>
<feature type="compositionally biased region" description="Acidic residues" evidence="1">
    <location>
        <begin position="28"/>
        <end position="54"/>
    </location>
</feature>
<name>L7U194_MYXSD</name>
<dbReference type="EMBL" id="CP004025">
    <property type="protein sequence ID" value="AGC42561.1"/>
    <property type="molecule type" value="Genomic_DNA"/>
</dbReference>
<dbReference type="Pfam" id="PF12779">
    <property type="entry name" value="WXXGXW"/>
    <property type="match status" value="3"/>
</dbReference>
<dbReference type="RefSeq" id="WP_015346824.1">
    <property type="nucleotide sequence ID" value="NC_020126.1"/>
</dbReference>
<dbReference type="Proteomes" id="UP000011131">
    <property type="component" value="Chromosome"/>
</dbReference>
<dbReference type="eggNOG" id="COG3064">
    <property type="taxonomic scope" value="Bacteria"/>
</dbReference>
<evidence type="ECO:0008006" key="5">
    <source>
        <dbReference type="Google" id="ProtNLM"/>
    </source>
</evidence>
<keyword evidence="2" id="KW-0732">Signal</keyword>
<gene>
    <name evidence="3" type="ordered locus">MYSTI_01213</name>
</gene>